<sequence length="426" mass="48332">MGDHNISPTCVSAEPHGPTADSPGAIADFTAHYFGCIEISERADFFDKKKNHQLWSHEFYAQVDKLHQQNKDMPEDKCKETAELKVDEKIKGLAFKIESQYRRTDILRKALSGVKCSMCREKDKRGQPHSTPSSPEGLSCDLVSLAHRSHNEWKDSEEYRNGIDIVRRWRQSTRNSNGDSDHTASDSEDMAPGRKQVRSIIKTYHPGVDYALKDGSTTPYELERDINGYIIQWKVLGAPEQPPQTSITPKPSSPFAPPTPAASAISNARFPNSPRASGSTSYLEDQGVPLKRPSWARLGSTTLAPSFYETSSAPERYLKPVSEGNEGVKDYRFKGLFPDQRTSLQKLLAYNPEEKNSDVILYRERHAKEPRVRYIHIPHNNMKWVEVSHLVHRRCLRKHSNPPDRTPLHDTSVMAPRRTTGYTKVR</sequence>
<dbReference type="Proteomes" id="UP001232148">
    <property type="component" value="Unassembled WGS sequence"/>
</dbReference>
<feature type="region of interest" description="Disordered" evidence="1">
    <location>
        <begin position="240"/>
        <end position="286"/>
    </location>
</feature>
<comment type="caution">
    <text evidence="2">The sequence shown here is derived from an EMBL/GenBank/DDBJ whole genome shotgun (WGS) entry which is preliminary data.</text>
</comment>
<dbReference type="AlphaFoldDB" id="A0AAD9H8L2"/>
<feature type="compositionally biased region" description="Polar residues" evidence="1">
    <location>
        <begin position="1"/>
        <end position="10"/>
    </location>
</feature>
<evidence type="ECO:0000313" key="3">
    <source>
        <dbReference type="Proteomes" id="UP001232148"/>
    </source>
</evidence>
<reference evidence="2" key="1">
    <citation type="submission" date="2021-06" db="EMBL/GenBank/DDBJ databases">
        <title>Comparative genomics, transcriptomics and evolutionary studies reveal genomic signatures of adaptation to plant cell wall in hemibiotrophic fungi.</title>
        <authorList>
            <consortium name="DOE Joint Genome Institute"/>
            <person name="Baroncelli R."/>
            <person name="Diaz J.F."/>
            <person name="Benocci T."/>
            <person name="Peng M."/>
            <person name="Battaglia E."/>
            <person name="Haridas S."/>
            <person name="Andreopoulos W."/>
            <person name="Labutti K."/>
            <person name="Pangilinan J."/>
            <person name="Floch G.L."/>
            <person name="Makela M.R."/>
            <person name="Henrissat B."/>
            <person name="Grigoriev I.V."/>
            <person name="Crouch J.A."/>
            <person name="De Vries R.P."/>
            <person name="Sukno S.A."/>
            <person name="Thon M.R."/>
        </authorList>
    </citation>
    <scope>NUCLEOTIDE SEQUENCE</scope>
    <source>
        <strain evidence="2">MAFF235873</strain>
    </source>
</reference>
<organism evidence="2 3">
    <name type="scientific">Colletotrichum zoysiae</name>
    <dbReference type="NCBI Taxonomy" id="1216348"/>
    <lineage>
        <taxon>Eukaryota</taxon>
        <taxon>Fungi</taxon>
        <taxon>Dikarya</taxon>
        <taxon>Ascomycota</taxon>
        <taxon>Pezizomycotina</taxon>
        <taxon>Sordariomycetes</taxon>
        <taxon>Hypocreomycetidae</taxon>
        <taxon>Glomerellales</taxon>
        <taxon>Glomerellaceae</taxon>
        <taxon>Colletotrichum</taxon>
        <taxon>Colletotrichum graminicola species complex</taxon>
    </lineage>
</organism>
<name>A0AAD9H8L2_9PEZI</name>
<feature type="compositionally biased region" description="Pro residues" evidence="1">
    <location>
        <begin position="251"/>
        <end position="260"/>
    </location>
</feature>
<feature type="region of interest" description="Disordered" evidence="1">
    <location>
        <begin position="171"/>
        <end position="193"/>
    </location>
</feature>
<feature type="region of interest" description="Disordered" evidence="1">
    <location>
        <begin position="1"/>
        <end position="22"/>
    </location>
</feature>
<accession>A0AAD9H8L2</accession>
<evidence type="ECO:0000313" key="2">
    <source>
        <dbReference type="EMBL" id="KAK2023389.1"/>
    </source>
</evidence>
<feature type="region of interest" description="Disordered" evidence="1">
    <location>
        <begin position="398"/>
        <end position="426"/>
    </location>
</feature>
<keyword evidence="3" id="KW-1185">Reference proteome</keyword>
<gene>
    <name evidence="2" type="ORF">LX32DRAFT_644630</name>
</gene>
<dbReference type="EMBL" id="MU843001">
    <property type="protein sequence ID" value="KAK2023389.1"/>
    <property type="molecule type" value="Genomic_DNA"/>
</dbReference>
<evidence type="ECO:0000256" key="1">
    <source>
        <dbReference type="SAM" id="MobiDB-lite"/>
    </source>
</evidence>
<feature type="compositionally biased region" description="Polar residues" evidence="1">
    <location>
        <begin position="274"/>
        <end position="283"/>
    </location>
</feature>
<proteinExistence type="predicted"/>
<protein>
    <submittedName>
        <fullName evidence="2">Uncharacterized protein</fullName>
    </submittedName>
</protein>